<keyword evidence="5" id="KW-1185">Reference proteome</keyword>
<dbReference type="Proteomes" id="UP000641646">
    <property type="component" value="Unassembled WGS sequence"/>
</dbReference>
<keyword evidence="2" id="KW-0472">Membrane</keyword>
<reference evidence="4" key="2">
    <citation type="submission" date="2020-08" db="EMBL/GenBank/DDBJ databases">
        <authorList>
            <person name="Chen M."/>
            <person name="Teng W."/>
            <person name="Zhao L."/>
            <person name="Hu C."/>
            <person name="Zhou Y."/>
            <person name="Han B."/>
            <person name="Song L."/>
            <person name="Shu W."/>
        </authorList>
    </citation>
    <scope>NUCLEOTIDE SEQUENCE</scope>
    <source>
        <strain evidence="4">FACHB-1375</strain>
    </source>
</reference>
<evidence type="ECO:0000256" key="1">
    <source>
        <dbReference type="PROSITE-ProRule" id="PRU00339"/>
    </source>
</evidence>
<proteinExistence type="predicted"/>
<dbReference type="RefSeq" id="WP_190465181.1">
    <property type="nucleotide sequence ID" value="NZ_JACJPW010000035.1"/>
</dbReference>
<dbReference type="Gene3D" id="1.25.40.10">
    <property type="entry name" value="Tetratricopeptide repeat domain"/>
    <property type="match status" value="3"/>
</dbReference>
<gene>
    <name evidence="4" type="ORF">H6G03_14910</name>
</gene>
<reference evidence="4" key="1">
    <citation type="journal article" date="2015" name="ISME J.">
        <title>Draft Genome Sequence of Streptomyces incarnatus NRRL8089, which Produces the Nucleoside Antibiotic Sinefungin.</title>
        <authorList>
            <person name="Oshima K."/>
            <person name="Hattori M."/>
            <person name="Shimizu H."/>
            <person name="Fukuda K."/>
            <person name="Nemoto M."/>
            <person name="Inagaki K."/>
            <person name="Tamura T."/>
        </authorList>
    </citation>
    <scope>NUCLEOTIDE SEQUENCE</scope>
    <source>
        <strain evidence="4">FACHB-1375</strain>
    </source>
</reference>
<feature type="repeat" description="TPR" evidence="1">
    <location>
        <begin position="252"/>
        <end position="285"/>
    </location>
</feature>
<dbReference type="SMART" id="SM00028">
    <property type="entry name" value="TPR"/>
    <property type="match status" value="8"/>
</dbReference>
<protein>
    <submittedName>
        <fullName evidence="4">CHAT domain-containing protein</fullName>
    </submittedName>
</protein>
<dbReference type="EMBL" id="JACJPW010000035">
    <property type="protein sequence ID" value="MBD2182369.1"/>
    <property type="molecule type" value="Genomic_DNA"/>
</dbReference>
<accession>A0A926VGT6</accession>
<keyword evidence="2" id="KW-1133">Transmembrane helix</keyword>
<name>A0A926VGT6_9CYAN</name>
<dbReference type="PANTHER" id="PTHR10098">
    <property type="entry name" value="RAPSYN-RELATED"/>
    <property type="match status" value="1"/>
</dbReference>
<evidence type="ECO:0000259" key="3">
    <source>
        <dbReference type="Pfam" id="PF12770"/>
    </source>
</evidence>
<feature type="transmembrane region" description="Helical" evidence="2">
    <location>
        <begin position="12"/>
        <end position="33"/>
    </location>
</feature>
<evidence type="ECO:0000313" key="4">
    <source>
        <dbReference type="EMBL" id="MBD2182369.1"/>
    </source>
</evidence>
<dbReference type="PROSITE" id="PS50005">
    <property type="entry name" value="TPR"/>
    <property type="match status" value="1"/>
</dbReference>
<comment type="caution">
    <text evidence="4">The sequence shown here is derived from an EMBL/GenBank/DDBJ whole genome shotgun (WGS) entry which is preliminary data.</text>
</comment>
<dbReference type="Pfam" id="PF13181">
    <property type="entry name" value="TPR_8"/>
    <property type="match status" value="1"/>
</dbReference>
<dbReference type="AlphaFoldDB" id="A0A926VGT6"/>
<dbReference type="Pfam" id="PF13424">
    <property type="entry name" value="TPR_12"/>
    <property type="match status" value="1"/>
</dbReference>
<organism evidence="4 5">
    <name type="scientific">Aerosakkonema funiforme FACHB-1375</name>
    <dbReference type="NCBI Taxonomy" id="2949571"/>
    <lineage>
        <taxon>Bacteria</taxon>
        <taxon>Bacillati</taxon>
        <taxon>Cyanobacteriota</taxon>
        <taxon>Cyanophyceae</taxon>
        <taxon>Oscillatoriophycideae</taxon>
        <taxon>Aerosakkonematales</taxon>
        <taxon>Aerosakkonemataceae</taxon>
        <taxon>Aerosakkonema</taxon>
    </lineage>
</organism>
<evidence type="ECO:0000256" key="2">
    <source>
        <dbReference type="SAM" id="Phobius"/>
    </source>
</evidence>
<dbReference type="InterPro" id="IPR019734">
    <property type="entry name" value="TPR_rpt"/>
</dbReference>
<dbReference type="SUPFAM" id="SSF48452">
    <property type="entry name" value="TPR-like"/>
    <property type="match status" value="3"/>
</dbReference>
<keyword evidence="2" id="KW-0812">Transmembrane</keyword>
<dbReference type="InterPro" id="IPR011990">
    <property type="entry name" value="TPR-like_helical_dom_sf"/>
</dbReference>
<dbReference type="InterPro" id="IPR024983">
    <property type="entry name" value="CHAT_dom"/>
</dbReference>
<sequence>MNLKKSLLRSFWNIGLGCLALFSVTVMFPYVTYPNDRVPIAQQTSAPRQLVEQGRELYQAGRYQDAIALWQQAAKAFEAESAILPQVSVLNYLSLAYQDLGQAQLSRAAVDRSLQLLKSQGKLNRQGLSLLGQALNAQGNLQIKTGQTQAALDTWIQAESAYKQAANQTGIIGSSINQAQALRILGNHRQARSILQENLQEIQTQPDNKLKASGLRSLGIALQLIGDLRQSYEVLKQSLAVSRSTGNDNDRSATFLDIGNVAREYGEPRVALDYYQKAAQISSNPLLQTQALVNLFSLRVEENKTEEAIALLPEIESKIASLTVGRQAIYIRVNFAESLMKLAVREPKTLPAKFLQEIATSLGTAVQLSRQLQDSTAEAYALDRLSQLYAQQEQTKEAQTLAQQAFYIAKQTNSNELIARTAWQVGHLLKQQGKREEAIAAYQEAFKALQALRSDLIGIDSDIQLNFTKNVEPIHREFVDLLLQENATQDDLKTARQVIEALQLAELDNFFQDACLDANPVQIDQIDPTAAVIYPIILADRIEVILSIPDRPLRHYATKIPKAEMEKTLKQLYSSLNPEFSDKERLRYAQEVFNWLIQPAKTDLKTHNIKTLIFIPDGLLRNIPMAALYDGKQYLIEQYAVVLSSGLQLLEPQTLNKEQLNALTAGLTEARQGFSALPSVAHEVKQIALEINVSKLLLNKQFTRTALKNQIEAKPFRVVHLATHGQFSSNPEETFLLTWDGRINVKELDELLQIRGRSEKDPIELLVLSACQTANGDLRATLGLAGVALRSGARSTLATLWSVRDESTAQLMIEFYRQLTNTPSSKANALRQAQLNLLRHPSYNHPFFWSPFVLVGNWL</sequence>
<evidence type="ECO:0000313" key="5">
    <source>
        <dbReference type="Proteomes" id="UP000641646"/>
    </source>
</evidence>
<dbReference type="Pfam" id="PF12770">
    <property type="entry name" value="CHAT"/>
    <property type="match status" value="1"/>
</dbReference>
<keyword evidence="1" id="KW-0802">TPR repeat</keyword>
<dbReference type="PANTHER" id="PTHR10098:SF108">
    <property type="entry name" value="TETRATRICOPEPTIDE REPEAT PROTEIN 28"/>
    <property type="match status" value="1"/>
</dbReference>
<feature type="domain" description="CHAT" evidence="3">
    <location>
        <begin position="587"/>
        <end position="857"/>
    </location>
</feature>